<sequence>MIAQFVRLIDQERRVVATAQVVERDGIFAGQMDLKPMPVLLQQLFKEYEEIINTQMFSYLDEIEEQIEMLHLKGTFEDGYEFILTDVKIYPSIDKVSFRICKDISLYTKSHDEKKHRIR</sequence>
<proteinExistence type="predicted"/>
<name>W4LIH8_9BACT</name>
<organism evidence="1 2">
    <name type="scientific">Candidatus Entotheonella gemina</name>
    <dbReference type="NCBI Taxonomy" id="1429439"/>
    <lineage>
        <taxon>Bacteria</taxon>
        <taxon>Pseudomonadati</taxon>
        <taxon>Nitrospinota/Tectimicrobiota group</taxon>
        <taxon>Candidatus Tectimicrobiota</taxon>
        <taxon>Candidatus Entotheonellia</taxon>
        <taxon>Candidatus Entotheonellales</taxon>
        <taxon>Candidatus Entotheonellaceae</taxon>
        <taxon>Candidatus Entotheonella</taxon>
    </lineage>
</organism>
<dbReference type="HOGENOM" id="CLU_2057083_0_0_7"/>
<dbReference type="Proteomes" id="UP000019140">
    <property type="component" value="Unassembled WGS sequence"/>
</dbReference>
<evidence type="ECO:0000313" key="2">
    <source>
        <dbReference type="Proteomes" id="UP000019140"/>
    </source>
</evidence>
<dbReference type="AlphaFoldDB" id="W4LIH8"/>
<dbReference type="EMBL" id="AZHX01002023">
    <property type="protein sequence ID" value="ETW97719.1"/>
    <property type="molecule type" value="Genomic_DNA"/>
</dbReference>
<accession>W4LIH8</accession>
<reference evidence="1 2" key="1">
    <citation type="journal article" date="2014" name="Nature">
        <title>An environmental bacterial taxon with a large and distinct metabolic repertoire.</title>
        <authorList>
            <person name="Wilson M.C."/>
            <person name="Mori T."/>
            <person name="Ruckert C."/>
            <person name="Uria A.R."/>
            <person name="Helf M.J."/>
            <person name="Takada K."/>
            <person name="Gernert C."/>
            <person name="Steffens U.A."/>
            <person name="Heycke N."/>
            <person name="Schmitt S."/>
            <person name="Rinke C."/>
            <person name="Helfrich E.J."/>
            <person name="Brachmann A.O."/>
            <person name="Gurgui C."/>
            <person name="Wakimoto T."/>
            <person name="Kracht M."/>
            <person name="Crusemann M."/>
            <person name="Hentschel U."/>
            <person name="Abe I."/>
            <person name="Matsunaga S."/>
            <person name="Kalinowski J."/>
            <person name="Takeyama H."/>
            <person name="Piel J."/>
        </authorList>
    </citation>
    <scope>NUCLEOTIDE SEQUENCE [LARGE SCALE GENOMIC DNA]</scope>
    <source>
        <strain evidence="2">TSY2</strain>
    </source>
</reference>
<evidence type="ECO:0000313" key="1">
    <source>
        <dbReference type="EMBL" id="ETW97719.1"/>
    </source>
</evidence>
<gene>
    <name evidence="1" type="ORF">ETSY2_44110</name>
</gene>
<keyword evidence="2" id="KW-1185">Reference proteome</keyword>
<protein>
    <submittedName>
        <fullName evidence="1">Uncharacterized protein</fullName>
    </submittedName>
</protein>
<comment type="caution">
    <text evidence="1">The sequence shown here is derived from an EMBL/GenBank/DDBJ whole genome shotgun (WGS) entry which is preliminary data.</text>
</comment>